<dbReference type="RefSeq" id="WP_342848761.1">
    <property type="nucleotide sequence ID" value="NZ_JBBMQO010000007.1"/>
</dbReference>
<evidence type="ECO:0000313" key="9">
    <source>
        <dbReference type="Proteomes" id="UP001477870"/>
    </source>
</evidence>
<keyword evidence="5 6" id="KW-0472">Membrane</keyword>
<evidence type="ECO:0000256" key="5">
    <source>
        <dbReference type="ARBA" id="ARBA00023136"/>
    </source>
</evidence>
<reference evidence="8 9" key="1">
    <citation type="submission" date="2024-03" db="EMBL/GenBank/DDBJ databases">
        <title>Community enrichment and isolation of bacterial strains for fucoidan degradation.</title>
        <authorList>
            <person name="Sichert A."/>
        </authorList>
    </citation>
    <scope>NUCLEOTIDE SEQUENCE [LARGE SCALE GENOMIC DNA]</scope>
    <source>
        <strain evidence="8 9">AS62</strain>
    </source>
</reference>
<evidence type="ECO:0000256" key="2">
    <source>
        <dbReference type="ARBA" id="ARBA00007362"/>
    </source>
</evidence>
<feature type="transmembrane region" description="Helical" evidence="6">
    <location>
        <begin position="37"/>
        <end position="57"/>
    </location>
</feature>
<dbReference type="InterPro" id="IPR000620">
    <property type="entry name" value="EamA_dom"/>
</dbReference>
<feature type="domain" description="EamA" evidence="7">
    <location>
        <begin position="7"/>
        <end position="136"/>
    </location>
</feature>
<feature type="transmembrane region" description="Helical" evidence="6">
    <location>
        <begin position="63"/>
        <end position="84"/>
    </location>
</feature>
<dbReference type="PANTHER" id="PTHR32322">
    <property type="entry name" value="INNER MEMBRANE TRANSPORTER"/>
    <property type="match status" value="1"/>
</dbReference>
<feature type="transmembrane region" description="Helical" evidence="6">
    <location>
        <begin position="119"/>
        <end position="139"/>
    </location>
</feature>
<evidence type="ECO:0000259" key="7">
    <source>
        <dbReference type="Pfam" id="PF00892"/>
    </source>
</evidence>
<feature type="transmembrane region" description="Helical" evidence="6">
    <location>
        <begin position="250"/>
        <end position="270"/>
    </location>
</feature>
<dbReference type="InterPro" id="IPR050638">
    <property type="entry name" value="AA-Vitamin_Transporters"/>
</dbReference>
<dbReference type="Pfam" id="PF00892">
    <property type="entry name" value="EamA"/>
    <property type="match status" value="2"/>
</dbReference>
<feature type="domain" description="EamA" evidence="7">
    <location>
        <begin position="157"/>
        <end position="295"/>
    </location>
</feature>
<keyword evidence="3 6" id="KW-0812">Transmembrane</keyword>
<dbReference type="EMBL" id="JBBMQO010000007">
    <property type="protein sequence ID" value="MEM5502441.1"/>
    <property type="molecule type" value="Genomic_DNA"/>
</dbReference>
<keyword evidence="4 6" id="KW-1133">Transmembrane helix</keyword>
<protein>
    <submittedName>
        <fullName evidence="8">DMT family transporter</fullName>
    </submittedName>
</protein>
<feature type="transmembrane region" description="Helical" evidence="6">
    <location>
        <begin position="96"/>
        <end position="113"/>
    </location>
</feature>
<evidence type="ECO:0000256" key="3">
    <source>
        <dbReference type="ARBA" id="ARBA00022692"/>
    </source>
</evidence>
<proteinExistence type="inferred from homology"/>
<name>A0ABU9T8J6_9HYPH</name>
<evidence type="ECO:0000313" key="8">
    <source>
        <dbReference type="EMBL" id="MEM5502441.1"/>
    </source>
</evidence>
<feature type="transmembrane region" description="Helical" evidence="6">
    <location>
        <begin position="220"/>
        <end position="244"/>
    </location>
</feature>
<organism evidence="8 9">
    <name type="scientific">Ahrensia kielensis</name>
    <dbReference type="NCBI Taxonomy" id="76980"/>
    <lineage>
        <taxon>Bacteria</taxon>
        <taxon>Pseudomonadati</taxon>
        <taxon>Pseudomonadota</taxon>
        <taxon>Alphaproteobacteria</taxon>
        <taxon>Hyphomicrobiales</taxon>
        <taxon>Ahrensiaceae</taxon>
        <taxon>Ahrensia</taxon>
    </lineage>
</organism>
<feature type="transmembrane region" description="Helical" evidence="6">
    <location>
        <begin position="6"/>
        <end position="25"/>
    </location>
</feature>
<comment type="similarity">
    <text evidence="2">Belongs to the EamA transporter family.</text>
</comment>
<accession>A0ABU9T8J6</accession>
<feature type="transmembrane region" description="Helical" evidence="6">
    <location>
        <begin position="277"/>
        <end position="295"/>
    </location>
</feature>
<evidence type="ECO:0000256" key="6">
    <source>
        <dbReference type="SAM" id="Phobius"/>
    </source>
</evidence>
<dbReference type="PANTHER" id="PTHR32322:SF2">
    <property type="entry name" value="EAMA DOMAIN-CONTAINING PROTEIN"/>
    <property type="match status" value="1"/>
</dbReference>
<sequence length="297" mass="31602">MFIFEAAAMLAALTWAFTSILSADPAKHLGAIAFNRWRMTIVFVALIAWATLFGTWSSITGDAFWALFWSGFIGIFLGDTALFLTMNRLGPRRTAILFSMNAPISVLLGYLFLGEALAPQTFLGVSITIIGVILAIIFGKRKTQLHKWESITGTLWVGILFGTLAALAQAIGALIARPIMETGVDPVAASALRVGTAAFGLWALMLLPHKNFKQANPGSVSIWTQVALSGLLGMGLGMTLLLFALSGGKVGVITTLSATTPALLLPILWWRTKEAPAIGAWIGAILVILGSALIFNA</sequence>
<comment type="subcellular location">
    <subcellularLocation>
        <location evidence="1">Membrane</location>
        <topology evidence="1">Multi-pass membrane protein</topology>
    </subcellularLocation>
</comment>
<gene>
    <name evidence="8" type="ORF">WNY59_12675</name>
</gene>
<comment type="caution">
    <text evidence="8">The sequence shown here is derived from an EMBL/GenBank/DDBJ whole genome shotgun (WGS) entry which is preliminary data.</text>
</comment>
<dbReference type="InterPro" id="IPR037185">
    <property type="entry name" value="EmrE-like"/>
</dbReference>
<evidence type="ECO:0000256" key="4">
    <source>
        <dbReference type="ARBA" id="ARBA00022989"/>
    </source>
</evidence>
<feature type="transmembrane region" description="Helical" evidence="6">
    <location>
        <begin position="151"/>
        <end position="175"/>
    </location>
</feature>
<keyword evidence="9" id="KW-1185">Reference proteome</keyword>
<dbReference type="SUPFAM" id="SSF103481">
    <property type="entry name" value="Multidrug resistance efflux transporter EmrE"/>
    <property type="match status" value="2"/>
</dbReference>
<dbReference type="Proteomes" id="UP001477870">
    <property type="component" value="Unassembled WGS sequence"/>
</dbReference>
<feature type="transmembrane region" description="Helical" evidence="6">
    <location>
        <begin position="187"/>
        <end position="208"/>
    </location>
</feature>
<evidence type="ECO:0000256" key="1">
    <source>
        <dbReference type="ARBA" id="ARBA00004141"/>
    </source>
</evidence>